<dbReference type="EMBL" id="JAVLET010000009">
    <property type="protein sequence ID" value="KAL0467519.1"/>
    <property type="molecule type" value="Genomic_DNA"/>
</dbReference>
<comment type="caution">
    <text evidence="2">The sequence shown here is derived from an EMBL/GenBank/DDBJ whole genome shotgun (WGS) entry which is preliminary data.</text>
</comment>
<organism evidence="2 3">
    <name type="scientific">Neurospora intermedia</name>
    <dbReference type="NCBI Taxonomy" id="5142"/>
    <lineage>
        <taxon>Eukaryota</taxon>
        <taxon>Fungi</taxon>
        <taxon>Dikarya</taxon>
        <taxon>Ascomycota</taxon>
        <taxon>Pezizomycotina</taxon>
        <taxon>Sordariomycetes</taxon>
        <taxon>Sordariomycetidae</taxon>
        <taxon>Sordariales</taxon>
        <taxon>Sordariaceae</taxon>
        <taxon>Neurospora</taxon>
    </lineage>
</organism>
<proteinExistence type="predicted"/>
<feature type="domain" description="DUF7587" evidence="1">
    <location>
        <begin position="15"/>
        <end position="139"/>
    </location>
</feature>
<sequence length="153" mass="17464">MAQSTNNLNVLIPERPRYLYFVLHASSRARPSACGGFYAADTWTIPQNPAHLQQLILNHANWACRVPSCFISTIGTCNFDHAWNWAMQRDAPVSVFEINTWCIHPQQMILKGCDFTPNCFDSEYLLLHTINGYAIRRRFLAKNVPRPITVVGK</sequence>
<evidence type="ECO:0000313" key="2">
    <source>
        <dbReference type="EMBL" id="KAL0467519.1"/>
    </source>
</evidence>
<gene>
    <name evidence="2" type="ORF">QR685DRAFT_574319</name>
</gene>
<protein>
    <recommendedName>
        <fullName evidence="1">DUF7587 domain-containing protein</fullName>
    </recommendedName>
</protein>
<accession>A0ABR3D4C8</accession>
<reference evidence="2 3" key="1">
    <citation type="submission" date="2023-09" db="EMBL/GenBank/DDBJ databases">
        <title>Multi-omics analysis of a traditional fermented food reveals byproduct-associated fungal strains for waste-to-food upcycling.</title>
        <authorList>
            <consortium name="Lawrence Berkeley National Laboratory"/>
            <person name="Rekdal V.M."/>
            <person name="Villalobos-Escobedo J.M."/>
            <person name="Rodriguez-Valeron N."/>
            <person name="Garcia M.O."/>
            <person name="Vasquez D.P."/>
            <person name="Damayanti I."/>
            <person name="Sorensen P.M."/>
            <person name="Baidoo E.E."/>
            <person name="De Carvalho A.C."/>
            <person name="Riley R."/>
            <person name="Lipzen A."/>
            <person name="He G."/>
            <person name="Yan M."/>
            <person name="Haridas S."/>
            <person name="Daum C."/>
            <person name="Yoshinaga Y."/>
            <person name="Ng V."/>
            <person name="Grigoriev I.V."/>
            <person name="Munk R."/>
            <person name="Nuraida L."/>
            <person name="Wijaya C.H."/>
            <person name="Morales P.-C."/>
            <person name="Keasling J.D."/>
        </authorList>
    </citation>
    <scope>NUCLEOTIDE SEQUENCE [LARGE SCALE GENOMIC DNA]</scope>
    <source>
        <strain evidence="2 3">FGSC 2613</strain>
    </source>
</reference>
<dbReference type="Pfam" id="PF24494">
    <property type="entry name" value="DUF7587"/>
    <property type="match status" value="1"/>
</dbReference>
<keyword evidence="3" id="KW-1185">Reference proteome</keyword>
<evidence type="ECO:0000313" key="3">
    <source>
        <dbReference type="Proteomes" id="UP001451303"/>
    </source>
</evidence>
<name>A0ABR3D4C8_NEUIN</name>
<dbReference type="Proteomes" id="UP001451303">
    <property type="component" value="Unassembled WGS sequence"/>
</dbReference>
<dbReference type="InterPro" id="IPR056009">
    <property type="entry name" value="DUF7587"/>
</dbReference>
<dbReference type="PANTHER" id="PTHR40781">
    <property type="match status" value="1"/>
</dbReference>
<dbReference type="PANTHER" id="PTHR40781:SF1">
    <property type="match status" value="1"/>
</dbReference>
<evidence type="ECO:0000259" key="1">
    <source>
        <dbReference type="Pfam" id="PF24494"/>
    </source>
</evidence>